<keyword evidence="4" id="KW-0539">Nucleus</keyword>
<keyword evidence="8" id="KW-1185">Reference proteome</keyword>
<dbReference type="GO" id="GO:0005730">
    <property type="term" value="C:nucleolus"/>
    <property type="evidence" value="ECO:0007669"/>
    <property type="project" value="UniProtKB-SubCell"/>
</dbReference>
<evidence type="ECO:0000256" key="2">
    <source>
        <dbReference type="ARBA" id="ARBA00007175"/>
    </source>
</evidence>
<feature type="coiled-coil region" evidence="5">
    <location>
        <begin position="49"/>
        <end position="83"/>
    </location>
</feature>
<sequence>MVRTNREILSGGKQYKQKVSKQHGTTEVNFDKDSRLEFLNGFHKRKVARKKKAQEFAKEQERLMRLEERKKIRESRKAEMAEQLKKLKESMLAVGDLEDDNKNNENEDDETRDSDVESWHGFSDEEDDGETSIKPILKKHREVYENDATVYIEPMEPNDNFTFLKHYNVSLEKSEKVLEESINRAKKYAKFLGMEEKYSKPKKRRSRR</sequence>
<evidence type="ECO:0000313" key="8">
    <source>
        <dbReference type="Proteomes" id="UP000243052"/>
    </source>
</evidence>
<dbReference type="PANTHER" id="PTHR14577:SF0">
    <property type="entry name" value="NUCLEOLAR PROTEIN 12"/>
    <property type="match status" value="1"/>
</dbReference>
<dbReference type="EMBL" id="CP014248">
    <property type="protein sequence ID" value="AMD22504.1"/>
    <property type="molecule type" value="Genomic_DNA"/>
</dbReference>
<dbReference type="PANTHER" id="PTHR14577">
    <property type="entry name" value="NUCLEOLAR PROTEIN 12"/>
    <property type="match status" value="1"/>
</dbReference>
<dbReference type="GO" id="GO:0019843">
    <property type="term" value="F:rRNA binding"/>
    <property type="evidence" value="ECO:0007669"/>
    <property type="project" value="TreeGrafter"/>
</dbReference>
<dbReference type="Pfam" id="PF09805">
    <property type="entry name" value="Nop25"/>
    <property type="match status" value="1"/>
</dbReference>
<reference evidence="7 8" key="1">
    <citation type="submission" date="2016-01" db="EMBL/GenBank/DDBJ databases">
        <title>Genome sequence of the yeast Holleya sinecauda.</title>
        <authorList>
            <person name="Dietrich F.S."/>
        </authorList>
    </citation>
    <scope>NUCLEOTIDE SEQUENCE [LARGE SCALE GENOMIC DNA]</scope>
    <source>
        <strain evidence="7 8">ATCC 58844</strain>
    </source>
</reference>
<comment type="similarity">
    <text evidence="2">Belongs to the RRP17 family.</text>
</comment>
<dbReference type="AlphaFoldDB" id="A0A0X8HVY7"/>
<evidence type="ECO:0000256" key="6">
    <source>
        <dbReference type="SAM" id="MobiDB-lite"/>
    </source>
</evidence>
<evidence type="ECO:0000256" key="1">
    <source>
        <dbReference type="ARBA" id="ARBA00004604"/>
    </source>
</evidence>
<evidence type="ECO:0000313" key="7">
    <source>
        <dbReference type="EMBL" id="AMD22504.1"/>
    </source>
</evidence>
<protein>
    <submittedName>
        <fullName evidence="7">HHL266Cp</fullName>
    </submittedName>
</protein>
<dbReference type="STRING" id="45286.A0A0X8HVY7"/>
<feature type="region of interest" description="Disordered" evidence="6">
    <location>
        <begin position="90"/>
        <end position="136"/>
    </location>
</feature>
<evidence type="ECO:0000256" key="3">
    <source>
        <dbReference type="ARBA" id="ARBA00023054"/>
    </source>
</evidence>
<keyword evidence="3 5" id="KW-0175">Coiled coil</keyword>
<comment type="subcellular location">
    <subcellularLocation>
        <location evidence="1">Nucleus</location>
        <location evidence="1">Nucleolus</location>
    </subcellularLocation>
</comment>
<dbReference type="OrthoDB" id="551633at2759"/>
<dbReference type="InterPro" id="IPR019186">
    <property type="entry name" value="Nucleolar_protein_12"/>
</dbReference>
<gene>
    <name evidence="7" type="ORF">AW171_hschr84552</name>
</gene>
<feature type="region of interest" description="Disordered" evidence="6">
    <location>
        <begin position="1"/>
        <end position="27"/>
    </location>
</feature>
<dbReference type="RefSeq" id="XP_017989500.1">
    <property type="nucleotide sequence ID" value="XM_018134228.1"/>
</dbReference>
<dbReference type="GeneID" id="28725862"/>
<accession>A0A0X8HVY7</accession>
<evidence type="ECO:0000256" key="5">
    <source>
        <dbReference type="SAM" id="Coils"/>
    </source>
</evidence>
<evidence type="ECO:0000256" key="4">
    <source>
        <dbReference type="ARBA" id="ARBA00023242"/>
    </source>
</evidence>
<dbReference type="Proteomes" id="UP000243052">
    <property type="component" value="Chromosome viii"/>
</dbReference>
<organism evidence="7 8">
    <name type="scientific">Eremothecium sinecaudum</name>
    <dbReference type="NCBI Taxonomy" id="45286"/>
    <lineage>
        <taxon>Eukaryota</taxon>
        <taxon>Fungi</taxon>
        <taxon>Dikarya</taxon>
        <taxon>Ascomycota</taxon>
        <taxon>Saccharomycotina</taxon>
        <taxon>Saccharomycetes</taxon>
        <taxon>Saccharomycetales</taxon>
        <taxon>Saccharomycetaceae</taxon>
        <taxon>Eremothecium</taxon>
    </lineage>
</organism>
<proteinExistence type="inferred from homology"/>
<name>A0A0X8HVY7_9SACH</name>